<evidence type="ECO:0000313" key="1">
    <source>
        <dbReference type="EMBL" id="PRQ47684.1"/>
    </source>
</evidence>
<evidence type="ECO:0000313" key="2">
    <source>
        <dbReference type="Proteomes" id="UP000238479"/>
    </source>
</evidence>
<dbReference type="EMBL" id="PDCK01000040">
    <property type="protein sequence ID" value="PRQ47684.1"/>
    <property type="molecule type" value="Genomic_DNA"/>
</dbReference>
<comment type="caution">
    <text evidence="1">The sequence shown here is derived from an EMBL/GenBank/DDBJ whole genome shotgun (WGS) entry which is preliminary data.</text>
</comment>
<dbReference type="AlphaFoldDB" id="A0A2P6RMP0"/>
<dbReference type="Gramene" id="PRQ47684">
    <property type="protein sequence ID" value="PRQ47684"/>
    <property type="gene ID" value="RchiOBHm_Chr2g0102401"/>
</dbReference>
<dbReference type="Proteomes" id="UP000238479">
    <property type="component" value="Chromosome 2"/>
</dbReference>
<reference evidence="1 2" key="1">
    <citation type="journal article" date="2018" name="Nat. Genet.">
        <title>The Rosa genome provides new insights in the design of modern roses.</title>
        <authorList>
            <person name="Bendahmane M."/>
        </authorList>
    </citation>
    <scope>NUCLEOTIDE SEQUENCE [LARGE SCALE GENOMIC DNA]</scope>
    <source>
        <strain evidence="2">cv. Old Blush</strain>
    </source>
</reference>
<sequence>MSPVSELRLQAPTFQAPLATAELKVGESVQQSSNPSPPFLLSEFCLQVNGLMV</sequence>
<keyword evidence="2" id="KW-1185">Reference proteome</keyword>
<protein>
    <submittedName>
        <fullName evidence="1">Uncharacterized protein</fullName>
    </submittedName>
</protein>
<organism evidence="1 2">
    <name type="scientific">Rosa chinensis</name>
    <name type="common">China rose</name>
    <dbReference type="NCBI Taxonomy" id="74649"/>
    <lineage>
        <taxon>Eukaryota</taxon>
        <taxon>Viridiplantae</taxon>
        <taxon>Streptophyta</taxon>
        <taxon>Embryophyta</taxon>
        <taxon>Tracheophyta</taxon>
        <taxon>Spermatophyta</taxon>
        <taxon>Magnoliopsida</taxon>
        <taxon>eudicotyledons</taxon>
        <taxon>Gunneridae</taxon>
        <taxon>Pentapetalae</taxon>
        <taxon>rosids</taxon>
        <taxon>fabids</taxon>
        <taxon>Rosales</taxon>
        <taxon>Rosaceae</taxon>
        <taxon>Rosoideae</taxon>
        <taxon>Rosoideae incertae sedis</taxon>
        <taxon>Rosa</taxon>
    </lineage>
</organism>
<accession>A0A2P6RMP0</accession>
<name>A0A2P6RMP0_ROSCH</name>
<gene>
    <name evidence="1" type="ORF">RchiOBHm_Chr2g0102401</name>
</gene>
<proteinExistence type="predicted"/>